<reference evidence="2 3" key="1">
    <citation type="submission" date="2016-11" db="EMBL/GenBank/DDBJ databases">
        <title>Trade-off between light-utilization and light-protection in marine flavobacteria.</title>
        <authorList>
            <person name="Kumagai Y."/>
        </authorList>
    </citation>
    <scope>NUCLEOTIDE SEQUENCE [LARGE SCALE GENOMIC DNA]</scope>
    <source>
        <strain evidence="2 3">ATCC 700397</strain>
    </source>
</reference>
<dbReference type="Proteomes" id="UP000239522">
    <property type="component" value="Unassembled WGS sequence"/>
</dbReference>
<keyword evidence="1" id="KW-0472">Membrane</keyword>
<dbReference type="AlphaFoldDB" id="A0A2S7KW49"/>
<evidence type="ECO:0000313" key="2">
    <source>
        <dbReference type="EMBL" id="PQB06861.1"/>
    </source>
</evidence>
<gene>
    <name evidence="2" type="ORF">BST83_06620</name>
</gene>
<feature type="transmembrane region" description="Helical" evidence="1">
    <location>
        <begin position="110"/>
        <end position="129"/>
    </location>
</feature>
<evidence type="ECO:0000313" key="3">
    <source>
        <dbReference type="Proteomes" id="UP000239522"/>
    </source>
</evidence>
<organism evidence="2 3">
    <name type="scientific">Polaribacter filamentus</name>
    <dbReference type="NCBI Taxonomy" id="53483"/>
    <lineage>
        <taxon>Bacteria</taxon>
        <taxon>Pseudomonadati</taxon>
        <taxon>Bacteroidota</taxon>
        <taxon>Flavobacteriia</taxon>
        <taxon>Flavobacteriales</taxon>
        <taxon>Flavobacteriaceae</taxon>
    </lineage>
</organism>
<protein>
    <submittedName>
        <fullName evidence="2">Uncharacterized protein</fullName>
    </submittedName>
</protein>
<comment type="caution">
    <text evidence="2">The sequence shown here is derived from an EMBL/GenBank/DDBJ whole genome shotgun (WGS) entry which is preliminary data.</text>
</comment>
<keyword evidence="1" id="KW-0812">Transmembrane</keyword>
<feature type="transmembrane region" description="Helical" evidence="1">
    <location>
        <begin position="52"/>
        <end position="74"/>
    </location>
</feature>
<feature type="transmembrane region" description="Helical" evidence="1">
    <location>
        <begin position="86"/>
        <end position="103"/>
    </location>
</feature>
<dbReference type="InterPro" id="IPR058068">
    <property type="entry name" value="LIC_13387-like"/>
</dbReference>
<keyword evidence="3" id="KW-1185">Reference proteome</keyword>
<proteinExistence type="predicted"/>
<evidence type="ECO:0000256" key="1">
    <source>
        <dbReference type="SAM" id="Phobius"/>
    </source>
</evidence>
<accession>A0A2S7KW49</accession>
<keyword evidence="1" id="KW-1133">Transmembrane helix</keyword>
<dbReference type="NCBIfam" id="NF047765">
    <property type="entry name" value="LIC_13387_fam"/>
    <property type="match status" value="1"/>
</dbReference>
<sequence length="131" mass="15440">MGIWVINSCNSWNLTSLTHFFSDKFSSRNKNVIDEMKSSHLNLTKETTIWKAWIGFNASHSSGAMFIGIINFYLALEYFTLFQSDHFFFLFNILTIGFYVWLAKKYWFKIPFIGILITLICYVLSYLIIFI</sequence>
<name>A0A2S7KW49_9FLAO</name>
<dbReference type="EMBL" id="MQUA01000013">
    <property type="protein sequence ID" value="PQB06861.1"/>
    <property type="molecule type" value="Genomic_DNA"/>
</dbReference>